<keyword evidence="3" id="KW-1185">Reference proteome</keyword>
<keyword evidence="1" id="KW-0472">Membrane</keyword>
<accession>A0AA41WPP4</accession>
<dbReference type="Proteomes" id="UP001162793">
    <property type="component" value="Unassembled WGS sequence"/>
</dbReference>
<comment type="caution">
    <text evidence="2">The sequence shown here is derived from an EMBL/GenBank/DDBJ whole genome shotgun (WGS) entry which is preliminary data.</text>
</comment>
<proteinExistence type="predicted"/>
<feature type="transmembrane region" description="Helical" evidence="1">
    <location>
        <begin position="244"/>
        <end position="268"/>
    </location>
</feature>
<evidence type="ECO:0000313" key="2">
    <source>
        <dbReference type="EMBL" id="MCP1171022.1"/>
    </source>
</evidence>
<sequence>MNAKPIEEAPADDLPTRRRLRGHEPKRVIGYRGDRIVMHRAMRRLAFPLSRWIDVLGLPLALTAGYCALWPTVARLWERIIGFWSVALEGQVRVAAVKALVPGFGAIPYPHSDAGLPTAVQWLVGMIVTLALLFGTRFIGGRALPLAYWLRFIGVVQASAQFYFFMWPASFPYDGGGSIGSLTQASVVVVLITPWLYALIYNVLDFGLIRKLVLSVMGMAYLTVFIPFQYTLASVVLLKGSMLWYPQIFLLWAVFLQFGTLVGFYAWAMSWNARGATSKTFGA</sequence>
<dbReference type="EMBL" id="JAMYWC010000001">
    <property type="protein sequence ID" value="MCP1171022.1"/>
    <property type="molecule type" value="Genomic_DNA"/>
</dbReference>
<keyword evidence="1" id="KW-0812">Transmembrane</keyword>
<keyword evidence="1" id="KW-1133">Transmembrane helix</keyword>
<feature type="transmembrane region" description="Helical" evidence="1">
    <location>
        <begin position="146"/>
        <end position="167"/>
    </location>
</feature>
<evidence type="ECO:0008006" key="4">
    <source>
        <dbReference type="Google" id="ProtNLM"/>
    </source>
</evidence>
<gene>
    <name evidence="2" type="ORF">NKG59_01565</name>
</gene>
<reference evidence="3" key="1">
    <citation type="journal article" date="2023" name="Front. Microbiol.">
        <title>Ralstonia chuxiongensis sp. nov., Ralstonia mojiangensis sp. nov., and Ralstonia soli sp. nov., isolated from tobacco fields, are three novel species in the family Burkholderiaceae.</title>
        <authorList>
            <person name="Lu C.H."/>
            <person name="Zhang Y.Y."/>
            <person name="Jiang N."/>
            <person name="Chen W."/>
            <person name="Shao X."/>
            <person name="Zhao Z.M."/>
            <person name="Lu W.L."/>
            <person name="Hu X."/>
            <person name="Xi Y.X."/>
            <person name="Zou S.Y."/>
            <person name="Wei Q.J."/>
            <person name="Lin Z.L."/>
            <person name="Gong L."/>
            <person name="Gai X.T."/>
            <person name="Zhang L.Q."/>
            <person name="Li J.Y."/>
            <person name="Jin Y."/>
            <person name="Xia Z.Y."/>
        </authorList>
    </citation>
    <scope>NUCLEOTIDE SEQUENCE [LARGE SCALE GENOMIC DNA]</scope>
    <source>
        <strain evidence="3">21YRMH01-3</strain>
    </source>
</reference>
<name>A0AA41WPP4_9RALS</name>
<feature type="transmembrane region" description="Helical" evidence="1">
    <location>
        <begin position="212"/>
        <end position="232"/>
    </location>
</feature>
<feature type="transmembrane region" description="Helical" evidence="1">
    <location>
        <begin position="119"/>
        <end position="139"/>
    </location>
</feature>
<dbReference type="RefSeq" id="WP_253534633.1">
    <property type="nucleotide sequence ID" value="NZ_JAMYWC010000001.1"/>
</dbReference>
<dbReference type="AlphaFoldDB" id="A0AA41WPP4"/>
<protein>
    <recommendedName>
        <fullName evidence="4">Transmembrane protein</fullName>
    </recommendedName>
</protein>
<feature type="transmembrane region" description="Helical" evidence="1">
    <location>
        <begin position="52"/>
        <end position="73"/>
    </location>
</feature>
<organism evidence="2 3">
    <name type="scientific">Ralstonia chuxiongensis</name>
    <dbReference type="NCBI Taxonomy" id="2957504"/>
    <lineage>
        <taxon>Bacteria</taxon>
        <taxon>Pseudomonadati</taxon>
        <taxon>Pseudomonadota</taxon>
        <taxon>Betaproteobacteria</taxon>
        <taxon>Burkholderiales</taxon>
        <taxon>Burkholderiaceae</taxon>
        <taxon>Ralstonia</taxon>
    </lineage>
</organism>
<evidence type="ECO:0000256" key="1">
    <source>
        <dbReference type="SAM" id="Phobius"/>
    </source>
</evidence>
<feature type="transmembrane region" description="Helical" evidence="1">
    <location>
        <begin position="179"/>
        <end position="200"/>
    </location>
</feature>
<evidence type="ECO:0000313" key="3">
    <source>
        <dbReference type="Proteomes" id="UP001162793"/>
    </source>
</evidence>